<keyword evidence="4" id="KW-1185">Reference proteome</keyword>
<evidence type="ECO:0000313" key="3">
    <source>
        <dbReference type="EMBL" id="GLT23753.1"/>
    </source>
</evidence>
<comment type="caution">
    <text evidence="3">The sequence shown here is derived from an EMBL/GenBank/DDBJ whole genome shotgun (WGS) entry which is preliminary data.</text>
</comment>
<name>A0ABQ6FDR1_9RHOO</name>
<organism evidence="3 4">
    <name type="scientific">Zoogloea oryzae</name>
    <dbReference type="NCBI Taxonomy" id="310767"/>
    <lineage>
        <taxon>Bacteria</taxon>
        <taxon>Pseudomonadati</taxon>
        <taxon>Pseudomonadota</taxon>
        <taxon>Betaproteobacteria</taxon>
        <taxon>Rhodocyclales</taxon>
        <taxon>Zoogloeaceae</taxon>
        <taxon>Zoogloea</taxon>
    </lineage>
</organism>
<evidence type="ECO:0000259" key="2">
    <source>
        <dbReference type="Pfam" id="PF07589"/>
    </source>
</evidence>
<proteinExistence type="predicted"/>
<evidence type="ECO:0000313" key="4">
    <source>
        <dbReference type="Proteomes" id="UP001157167"/>
    </source>
</evidence>
<feature type="signal peptide" evidence="1">
    <location>
        <begin position="1"/>
        <end position="24"/>
    </location>
</feature>
<protein>
    <recommendedName>
        <fullName evidence="2">Ice-binding protein C-terminal domain-containing protein</fullName>
    </recommendedName>
</protein>
<keyword evidence="1" id="KW-0732">Signal</keyword>
<feature type="domain" description="Ice-binding protein C-terminal" evidence="2">
    <location>
        <begin position="335"/>
        <end position="356"/>
    </location>
</feature>
<dbReference type="Proteomes" id="UP001157167">
    <property type="component" value="Unassembled WGS sequence"/>
</dbReference>
<dbReference type="EMBL" id="BSPX01000059">
    <property type="protein sequence ID" value="GLT23753.1"/>
    <property type="molecule type" value="Genomic_DNA"/>
</dbReference>
<reference evidence="4" key="1">
    <citation type="journal article" date="2019" name="Int. J. Syst. Evol. Microbiol.">
        <title>The Global Catalogue of Microorganisms (GCM) 10K type strain sequencing project: providing services to taxonomists for standard genome sequencing and annotation.</title>
        <authorList>
            <consortium name="The Broad Institute Genomics Platform"/>
            <consortium name="The Broad Institute Genome Sequencing Center for Infectious Disease"/>
            <person name="Wu L."/>
            <person name="Ma J."/>
        </authorList>
    </citation>
    <scope>NUCLEOTIDE SEQUENCE [LARGE SCALE GENOMIC DNA]</scope>
    <source>
        <strain evidence="4">NBRC 102407</strain>
    </source>
</reference>
<sequence length="359" mass="36051">MKASKLSMAVLLAATGLVAGGANAAAIIDNGTVQIGVRDLGDLNVSGGTSAAGSGTTIVGLRSMATNSDSTSPGCTCEGWGVGIASTGQAGYANSSVGTANLSLVSFTSTANSAVSVVNVLNSAGAAILQVTHDYHPLATTPYLYETVVKITNLTGADLAAGDLVYRRVMDWDIPSPGNESVSIQGVPALLGIANGSNIRKTDNNGFNSGNPFSFTSYGLTNTNYVNSRSGNLQGSASSDQGALFDFEFEALANGATRVFATYYGVAPNKATADAARSLVDGDASTVDIALYSYGSCASGLTGCDPTTGAPDTFIFGFGSSASGVLLPPPPPTGVPEPATLGLLSLAMAGMGLSRRKRA</sequence>
<accession>A0ABQ6FDR1</accession>
<dbReference type="InterPro" id="IPR013424">
    <property type="entry name" value="Ice-binding_C"/>
</dbReference>
<dbReference type="Pfam" id="PF07589">
    <property type="entry name" value="PEP-CTERM"/>
    <property type="match status" value="1"/>
</dbReference>
<dbReference type="NCBIfam" id="TIGR02595">
    <property type="entry name" value="PEP_CTERM"/>
    <property type="match status" value="1"/>
</dbReference>
<dbReference type="RefSeq" id="WP_284188936.1">
    <property type="nucleotide sequence ID" value="NZ_BSPX01000059.1"/>
</dbReference>
<feature type="chain" id="PRO_5047125803" description="Ice-binding protein C-terminal domain-containing protein" evidence="1">
    <location>
        <begin position="25"/>
        <end position="359"/>
    </location>
</feature>
<evidence type="ECO:0000256" key="1">
    <source>
        <dbReference type="SAM" id="SignalP"/>
    </source>
</evidence>
<gene>
    <name evidence="3" type="ORF">GCM10007933_32240</name>
</gene>